<evidence type="ECO:0000256" key="6">
    <source>
        <dbReference type="SAM" id="Phobius"/>
    </source>
</evidence>
<dbReference type="AlphaFoldDB" id="A0A7Y2E7G6"/>
<dbReference type="PANTHER" id="PTHR43731">
    <property type="entry name" value="RHOMBOID PROTEASE"/>
    <property type="match status" value="1"/>
</dbReference>
<protein>
    <submittedName>
        <fullName evidence="8">Rhomboid family intramembrane serine protease</fullName>
    </submittedName>
</protein>
<evidence type="ECO:0000259" key="7">
    <source>
        <dbReference type="Pfam" id="PF01694"/>
    </source>
</evidence>
<feature type="compositionally biased region" description="Basic and acidic residues" evidence="5">
    <location>
        <begin position="258"/>
        <end position="270"/>
    </location>
</feature>
<feature type="compositionally biased region" description="Basic and acidic residues" evidence="5">
    <location>
        <begin position="227"/>
        <end position="240"/>
    </location>
</feature>
<evidence type="ECO:0000313" key="8">
    <source>
        <dbReference type="EMBL" id="NNF06586.1"/>
    </source>
</evidence>
<dbReference type="SMART" id="SM01160">
    <property type="entry name" value="DUF1751"/>
    <property type="match status" value="1"/>
</dbReference>
<dbReference type="Gene3D" id="1.20.1540.10">
    <property type="entry name" value="Rhomboid-like"/>
    <property type="match status" value="1"/>
</dbReference>
<proteinExistence type="predicted"/>
<feature type="transmembrane region" description="Helical" evidence="6">
    <location>
        <begin position="129"/>
        <end position="147"/>
    </location>
</feature>
<dbReference type="GO" id="GO:0006508">
    <property type="term" value="P:proteolysis"/>
    <property type="evidence" value="ECO:0007669"/>
    <property type="project" value="UniProtKB-KW"/>
</dbReference>
<keyword evidence="4 6" id="KW-0472">Membrane</keyword>
<feature type="transmembrane region" description="Helical" evidence="6">
    <location>
        <begin position="101"/>
        <end position="123"/>
    </location>
</feature>
<evidence type="ECO:0000256" key="5">
    <source>
        <dbReference type="SAM" id="MobiDB-lite"/>
    </source>
</evidence>
<feature type="region of interest" description="Disordered" evidence="5">
    <location>
        <begin position="254"/>
        <end position="279"/>
    </location>
</feature>
<evidence type="ECO:0000256" key="3">
    <source>
        <dbReference type="ARBA" id="ARBA00022989"/>
    </source>
</evidence>
<dbReference type="GO" id="GO:0016020">
    <property type="term" value="C:membrane"/>
    <property type="evidence" value="ECO:0007669"/>
    <property type="project" value="UniProtKB-SubCell"/>
</dbReference>
<dbReference type="SUPFAM" id="SSF144091">
    <property type="entry name" value="Rhomboid-like"/>
    <property type="match status" value="1"/>
</dbReference>
<dbReference type="InterPro" id="IPR035952">
    <property type="entry name" value="Rhomboid-like_sf"/>
</dbReference>
<evidence type="ECO:0000313" key="9">
    <source>
        <dbReference type="Proteomes" id="UP000547674"/>
    </source>
</evidence>
<comment type="caution">
    <text evidence="8">The sequence shown here is derived from an EMBL/GenBank/DDBJ whole genome shotgun (WGS) entry which is preliminary data.</text>
</comment>
<feature type="domain" description="Peptidase S54 rhomboid" evidence="7">
    <location>
        <begin position="62"/>
        <end position="201"/>
    </location>
</feature>
<sequence>MNYRPNYGGGGFLGDIPPAIRQLVLINVIIFLFTALLDAATERTVVNLFGLVPAHLVGKGFVWQLVTYMFLHGDVFHILFNMFMLWMFGQELERWWGFRDFLKYFFVCGIGGGILQVLSTFIFGGANSPIIGASGAVFGILIAYAMAFPNRQVLLWFVIPINVRTLIGGLIVIDLVLGFTNSGGGVARFAHLGGALVGYLYLKQDVLLRKWRQIASQSRSTGSRSRSQKDEPPSADHNAKLDAILDKLKQEGAGALTPEERAFLHESAERARRRQKGQH</sequence>
<feature type="region of interest" description="Disordered" evidence="5">
    <location>
        <begin position="218"/>
        <end position="240"/>
    </location>
</feature>
<keyword evidence="3 6" id="KW-1133">Transmembrane helix</keyword>
<dbReference type="Proteomes" id="UP000547674">
    <property type="component" value="Unassembled WGS sequence"/>
</dbReference>
<dbReference type="EMBL" id="JABDJR010000292">
    <property type="protein sequence ID" value="NNF06586.1"/>
    <property type="molecule type" value="Genomic_DNA"/>
</dbReference>
<name>A0A7Y2E7G6_UNCEI</name>
<evidence type="ECO:0000256" key="4">
    <source>
        <dbReference type="ARBA" id="ARBA00023136"/>
    </source>
</evidence>
<comment type="subcellular location">
    <subcellularLocation>
        <location evidence="1">Membrane</location>
        <topology evidence="1">Multi-pass membrane protein</topology>
    </subcellularLocation>
</comment>
<dbReference type="InterPro" id="IPR022764">
    <property type="entry name" value="Peptidase_S54_rhomboid_dom"/>
</dbReference>
<keyword evidence="8" id="KW-0378">Hydrolase</keyword>
<dbReference type="InterPro" id="IPR050925">
    <property type="entry name" value="Rhomboid_protease_S54"/>
</dbReference>
<feature type="transmembrane region" description="Helical" evidence="6">
    <location>
        <begin position="154"/>
        <end position="179"/>
    </location>
</feature>
<dbReference type="Pfam" id="PF01694">
    <property type="entry name" value="Rhomboid"/>
    <property type="match status" value="1"/>
</dbReference>
<accession>A0A7Y2E7G6</accession>
<feature type="transmembrane region" description="Helical" evidence="6">
    <location>
        <begin position="185"/>
        <end position="202"/>
    </location>
</feature>
<feature type="transmembrane region" description="Helical" evidence="6">
    <location>
        <begin position="69"/>
        <end position="89"/>
    </location>
</feature>
<dbReference type="PANTHER" id="PTHR43731:SF26">
    <property type="entry name" value="RHOMBOID-LIKE PROTEIN 10, CHLOROPLASTIC"/>
    <property type="match status" value="1"/>
</dbReference>
<evidence type="ECO:0000256" key="1">
    <source>
        <dbReference type="ARBA" id="ARBA00004141"/>
    </source>
</evidence>
<feature type="transmembrane region" description="Helical" evidence="6">
    <location>
        <begin position="44"/>
        <end position="63"/>
    </location>
</feature>
<evidence type="ECO:0000256" key="2">
    <source>
        <dbReference type="ARBA" id="ARBA00022692"/>
    </source>
</evidence>
<dbReference type="GO" id="GO:0004252">
    <property type="term" value="F:serine-type endopeptidase activity"/>
    <property type="evidence" value="ECO:0007669"/>
    <property type="project" value="InterPro"/>
</dbReference>
<gene>
    <name evidence="8" type="ORF">HKN21_07480</name>
</gene>
<keyword evidence="2 6" id="KW-0812">Transmembrane</keyword>
<feature type="transmembrane region" description="Helical" evidence="6">
    <location>
        <begin position="20"/>
        <end position="37"/>
    </location>
</feature>
<organism evidence="8 9">
    <name type="scientific">Eiseniibacteriota bacterium</name>
    <dbReference type="NCBI Taxonomy" id="2212470"/>
    <lineage>
        <taxon>Bacteria</taxon>
        <taxon>Candidatus Eiseniibacteriota</taxon>
    </lineage>
</organism>
<keyword evidence="8" id="KW-0645">Protease</keyword>
<reference evidence="8 9" key="1">
    <citation type="submission" date="2020-03" db="EMBL/GenBank/DDBJ databases">
        <title>Metabolic flexibility allows generalist bacteria to become dominant in a frequently disturbed ecosystem.</title>
        <authorList>
            <person name="Chen Y.-J."/>
            <person name="Leung P.M."/>
            <person name="Bay S.K."/>
            <person name="Hugenholtz P."/>
            <person name="Kessler A.J."/>
            <person name="Shelley G."/>
            <person name="Waite D.W."/>
            <person name="Cook P.L."/>
            <person name="Greening C."/>
        </authorList>
    </citation>
    <scope>NUCLEOTIDE SEQUENCE [LARGE SCALE GENOMIC DNA]</scope>
    <source>
        <strain evidence="8">SS_bin_28</strain>
    </source>
</reference>